<evidence type="ECO:0000313" key="10">
    <source>
        <dbReference type="EMBL" id="SCM67163.1"/>
    </source>
</evidence>
<feature type="binding site" evidence="9">
    <location>
        <position position="216"/>
    </location>
    <ligand>
        <name>substrate</name>
    </ligand>
</feature>
<evidence type="ECO:0000256" key="7">
    <source>
        <dbReference type="PIRNR" id="PIRNR004532"/>
    </source>
</evidence>
<dbReference type="SUPFAM" id="SSF56655">
    <property type="entry name" value="Carbohydrate phosphatase"/>
    <property type="match status" value="1"/>
</dbReference>
<dbReference type="GO" id="GO:0042132">
    <property type="term" value="F:fructose 1,6-bisphosphate 1-phosphatase activity"/>
    <property type="evidence" value="ECO:0007669"/>
    <property type="project" value="UniProtKB-EC"/>
</dbReference>
<evidence type="ECO:0000256" key="4">
    <source>
        <dbReference type="ARBA" id="ARBA00022801"/>
    </source>
</evidence>
<comment type="similarity">
    <text evidence="2 7">Belongs to the FBPase class 2 family.</text>
</comment>
<sequence length="320" mass="34468">MSAPDDFQDRMLALGLGRVAEKAALATEDLIGRGDERAADKAAGAAMETELSRLDLRGTVVIGETDTDRMGVGASVGNGDGPELDVAVDPLEGTTLAAKDLPNAMSVIAMAPKGSITQVPNIYMEKLAFSGTYAPDTVTLDMTPTQRIEALAKAKGCAPKDVTVCMLERPRHMPMIDELRDTGAAVRLITDGDISAVINCAEPEDTGIDMYMGSGGAPEGVLAAAALKCLDGHFYGQLIYRNEDERHLARSFGNRELDRVYTRDELVTDHVIFAATGVTNSSLLRGMIRAPRYVQTETLLMRSKTGSIRRMSYRIPRTRS</sequence>
<feature type="binding site" evidence="9">
    <location>
        <begin position="191"/>
        <end position="193"/>
    </location>
    <ligand>
        <name>substrate</name>
    </ligand>
</feature>
<dbReference type="AlphaFoldDB" id="A0A1M4MX84"/>
<dbReference type="PANTHER" id="PTHR30447:SF0">
    <property type="entry name" value="FRUCTOSE-1,6-BISPHOSPHATASE 1 CLASS 2-RELATED"/>
    <property type="match status" value="1"/>
</dbReference>
<dbReference type="Pfam" id="PF03320">
    <property type="entry name" value="FBPase_glpX"/>
    <property type="match status" value="1"/>
</dbReference>
<dbReference type="GO" id="GO:0030388">
    <property type="term" value="P:fructose 1,6-bisphosphate metabolic process"/>
    <property type="evidence" value="ECO:0007669"/>
    <property type="project" value="TreeGrafter"/>
</dbReference>
<evidence type="ECO:0000256" key="3">
    <source>
        <dbReference type="ARBA" id="ARBA00022723"/>
    </source>
</evidence>
<proteinExistence type="inferred from homology"/>
<dbReference type="GO" id="GO:0046872">
    <property type="term" value="F:metal ion binding"/>
    <property type="evidence" value="ECO:0007669"/>
    <property type="project" value="UniProtKB-KW"/>
</dbReference>
<feature type="binding site" evidence="8">
    <location>
        <position position="219"/>
    </location>
    <ligand>
        <name>Mn(2+)</name>
        <dbReference type="ChEBI" id="CHEBI:29035"/>
        <label>2</label>
    </ligand>
</feature>
<feature type="binding site" evidence="9">
    <location>
        <position position="123"/>
    </location>
    <ligand>
        <name>substrate</name>
    </ligand>
</feature>
<evidence type="ECO:0000313" key="11">
    <source>
        <dbReference type="Proteomes" id="UP000184085"/>
    </source>
</evidence>
<dbReference type="RefSeq" id="WP_072705809.1">
    <property type="nucleotide sequence ID" value="NZ_FMJB01000044.1"/>
</dbReference>
<accession>A0A1M4MX84</accession>
<comment type="catalytic activity">
    <reaction evidence="1">
        <text>beta-D-fructose 1,6-bisphosphate + H2O = beta-D-fructose 6-phosphate + phosphate</text>
        <dbReference type="Rhea" id="RHEA:11064"/>
        <dbReference type="ChEBI" id="CHEBI:15377"/>
        <dbReference type="ChEBI" id="CHEBI:32966"/>
        <dbReference type="ChEBI" id="CHEBI:43474"/>
        <dbReference type="ChEBI" id="CHEBI:57634"/>
        <dbReference type="EC" id="3.1.3.11"/>
    </reaction>
</comment>
<evidence type="ECO:0000256" key="8">
    <source>
        <dbReference type="PIRSR" id="PIRSR004532-1"/>
    </source>
</evidence>
<keyword evidence="6 7" id="KW-0119">Carbohydrate metabolism</keyword>
<feature type="binding site" evidence="9">
    <location>
        <begin position="92"/>
        <end position="94"/>
    </location>
    <ligand>
        <name>substrate</name>
    </ligand>
</feature>
<dbReference type="GO" id="GO:0006094">
    <property type="term" value="P:gluconeogenesis"/>
    <property type="evidence" value="ECO:0007669"/>
    <property type="project" value="InterPro"/>
</dbReference>
<evidence type="ECO:0000256" key="5">
    <source>
        <dbReference type="ARBA" id="ARBA00023211"/>
    </source>
</evidence>
<keyword evidence="4" id="KW-0378">Hydrolase</keyword>
<name>A0A1M4MX84_9RHOB</name>
<reference evidence="11" key="1">
    <citation type="submission" date="2016-09" db="EMBL/GenBank/DDBJ databases">
        <authorList>
            <person name="Wibberg D."/>
        </authorList>
    </citation>
    <scope>NUCLEOTIDE SEQUENCE [LARGE SCALE GENOMIC DNA]</scope>
</reference>
<keyword evidence="5 8" id="KW-0464">Manganese</keyword>
<organism evidence="10 11">
    <name type="scientific">Donghicola eburneus</name>
    <dbReference type="NCBI Taxonomy" id="393278"/>
    <lineage>
        <taxon>Bacteria</taxon>
        <taxon>Pseudomonadati</taxon>
        <taxon>Pseudomonadota</taxon>
        <taxon>Alphaproteobacteria</taxon>
        <taxon>Rhodobacterales</taxon>
        <taxon>Roseobacteraceae</taxon>
        <taxon>Donghicola</taxon>
    </lineage>
</organism>
<evidence type="ECO:0000256" key="1">
    <source>
        <dbReference type="ARBA" id="ARBA00001273"/>
    </source>
</evidence>
<gene>
    <name evidence="10" type="primary">glpX</name>
    <name evidence="10" type="ORF">KARMA_1354</name>
</gene>
<dbReference type="InterPro" id="IPR004464">
    <property type="entry name" value="FBPase_class-2/SBPase"/>
</dbReference>
<protein>
    <recommendedName>
        <fullName evidence="7">Fructose-1,6-bisphosphatase</fullName>
    </recommendedName>
</protein>
<dbReference type="GO" id="GO:0005829">
    <property type="term" value="C:cytosol"/>
    <property type="evidence" value="ECO:0007669"/>
    <property type="project" value="TreeGrafter"/>
</dbReference>
<evidence type="ECO:0000256" key="6">
    <source>
        <dbReference type="ARBA" id="ARBA00023277"/>
    </source>
</evidence>
<dbReference type="Gene3D" id="3.30.540.10">
    <property type="entry name" value="Fructose-1,6-Bisphosphatase, subunit A, domain 1"/>
    <property type="match status" value="1"/>
</dbReference>
<dbReference type="Gene3D" id="3.40.190.90">
    <property type="match status" value="1"/>
</dbReference>
<evidence type="ECO:0000256" key="9">
    <source>
        <dbReference type="PIRSR" id="PIRSR004532-2"/>
    </source>
</evidence>
<feature type="binding site" evidence="8">
    <location>
        <position position="40"/>
    </location>
    <ligand>
        <name>Mn(2+)</name>
        <dbReference type="ChEBI" id="CHEBI:29035"/>
        <label>1</label>
    </ligand>
</feature>
<evidence type="ECO:0000256" key="2">
    <source>
        <dbReference type="ARBA" id="ARBA00008989"/>
    </source>
</evidence>
<feature type="binding site" evidence="8">
    <location>
        <position position="92"/>
    </location>
    <ligand>
        <name>Mn(2+)</name>
        <dbReference type="ChEBI" id="CHEBI:29035"/>
        <label>2</label>
    </ligand>
</feature>
<keyword evidence="3 8" id="KW-0479">Metal-binding</keyword>
<comment type="cofactor">
    <cofactor evidence="8">
        <name>Mn(2+)</name>
        <dbReference type="ChEBI" id="CHEBI:29035"/>
    </cofactor>
</comment>
<feature type="binding site" evidence="8">
    <location>
        <position position="89"/>
    </location>
    <ligand>
        <name>Mn(2+)</name>
        <dbReference type="ChEBI" id="CHEBI:29035"/>
        <label>2</label>
    </ligand>
</feature>
<dbReference type="Proteomes" id="UP000184085">
    <property type="component" value="Unassembled WGS sequence"/>
</dbReference>
<feature type="binding site" evidence="8">
    <location>
        <position position="64"/>
    </location>
    <ligand>
        <name>Mn(2+)</name>
        <dbReference type="ChEBI" id="CHEBI:29035"/>
        <label>1</label>
    </ligand>
</feature>
<dbReference type="PANTHER" id="PTHR30447">
    <property type="entry name" value="FRUCTOSE-1,6-BISPHOSPHATASE CLASS 2"/>
    <property type="match status" value="1"/>
</dbReference>
<dbReference type="GO" id="GO:0006071">
    <property type="term" value="P:glycerol metabolic process"/>
    <property type="evidence" value="ECO:0007669"/>
    <property type="project" value="InterPro"/>
</dbReference>
<keyword evidence="11" id="KW-1185">Reference proteome</keyword>
<feature type="binding site" evidence="9">
    <location>
        <begin position="169"/>
        <end position="171"/>
    </location>
    <ligand>
        <name>substrate</name>
    </ligand>
</feature>
<dbReference type="PIRSF" id="PIRSF004532">
    <property type="entry name" value="GlpX"/>
    <property type="match status" value="1"/>
</dbReference>
<dbReference type="EMBL" id="FMJB01000044">
    <property type="protein sequence ID" value="SCM67163.1"/>
    <property type="molecule type" value="Genomic_DNA"/>
</dbReference>